<comment type="caution">
    <text evidence="1">The sequence shown here is derived from an EMBL/GenBank/DDBJ whole genome shotgun (WGS) entry which is preliminary data.</text>
</comment>
<name>A0A0W8FS36_9ZZZZ</name>
<reference evidence="1" key="1">
    <citation type="journal article" date="2015" name="Proc. Natl. Acad. Sci. U.S.A.">
        <title>Networks of energetic and metabolic interactions define dynamics in microbial communities.</title>
        <authorList>
            <person name="Embree M."/>
            <person name="Liu J.K."/>
            <person name="Al-Bassam M.M."/>
            <person name="Zengler K."/>
        </authorList>
    </citation>
    <scope>NUCLEOTIDE SEQUENCE</scope>
</reference>
<dbReference type="AlphaFoldDB" id="A0A0W8FS36"/>
<dbReference type="EMBL" id="LNQE01000890">
    <property type="protein sequence ID" value="KUG23686.1"/>
    <property type="molecule type" value="Genomic_DNA"/>
</dbReference>
<evidence type="ECO:0000313" key="1">
    <source>
        <dbReference type="EMBL" id="KUG23686.1"/>
    </source>
</evidence>
<organism evidence="1">
    <name type="scientific">hydrocarbon metagenome</name>
    <dbReference type="NCBI Taxonomy" id="938273"/>
    <lineage>
        <taxon>unclassified sequences</taxon>
        <taxon>metagenomes</taxon>
        <taxon>ecological metagenomes</taxon>
    </lineage>
</organism>
<proteinExistence type="predicted"/>
<sequence>MGGKQPKIRIIFGWTVPRKVEGEYLFNRVVKVKVKLD</sequence>
<gene>
    <name evidence="1" type="ORF">ASZ90_006493</name>
</gene>
<accession>A0A0W8FS36</accession>
<protein>
    <submittedName>
        <fullName evidence="1">Uncharacterized protein</fullName>
    </submittedName>
</protein>